<sequence length="794" mass="87349">MDADNGTGYRCYCKEGYEGNPYLSGSDGCQDIDECKTLNPCNVTELCQNVPGNFSCSCPEGYSGNGLNWLQPNGVLEDIALAGRMMVVSCQTTSPMCQSMCGDVRIPYPFGLGEACSLNTSFNITCNSSHFDPPRPFLNGSPEQEVKSISLDGELWINMPFATYCHKENASINYTLIEVTLSSFSFSATRNKFTAIGCRAIALISYRSDSPNDNGSASGCASFCSSENGVTEGSCDGKGCCQTVIPKRVRSYSIAVEAVDIPGTENLSRCSFATVAEEASFNFTKADLKDMQNRTSLPLAVDWAIWNEKWQQTVYVTILMTSTDIDANARMVILEIHTFLVVVQILMNARTQKEAHAGINAKISKGATDVLARLDFMAMVKLMGKDVSLQTFLVVIIVGAGVLFFGIGVFYIGMKKRNLILLKEKYFKQNGGLLLQPQLRSCDGSTGRTTKIFKAEELERATENYHESRIVGQGGYGTVYKGILADKNVVAVKKSKQVDQSQVEQFVNEVMVLSQINHRNVVKLLGCCLETEVPLLVYEFVGNGTLFDHIHNSNVDAKLSWENRFRIAIEAARALSYLHSATSIPIIHRDIKSTNILLDENYVAKVSDFGASRLIPLDQTELSTMVQGTMGYLDPEYMQTSMLTEKSDVYSFGVVLVELMTGQKAVSFDKPEGERCLALQFLSSLKDDSLFQIIDNSIVSSDRDGQQIGEVAVLAKRCLRIKGEDRPTMKEVEMELERILVAANHPWRTINLNSDEMQSLLGENVNSTLYSGAGFGYDDSMVVQVKSTIVGGGR</sequence>
<evidence type="ECO:0000256" key="13">
    <source>
        <dbReference type="ARBA" id="ARBA00023136"/>
    </source>
</evidence>
<dbReference type="Gene3D" id="1.10.510.10">
    <property type="entry name" value="Transferase(Phosphotransferase) domain 1"/>
    <property type="match status" value="1"/>
</dbReference>
<evidence type="ECO:0000256" key="2">
    <source>
        <dbReference type="ARBA" id="ARBA00022527"/>
    </source>
</evidence>
<dbReference type="FunFam" id="1.10.510.10:FF:000084">
    <property type="entry name" value="Wall-associated receptor kinase 2"/>
    <property type="match status" value="1"/>
</dbReference>
<dbReference type="SUPFAM" id="SSF57196">
    <property type="entry name" value="EGF/Laminin"/>
    <property type="match status" value="1"/>
</dbReference>
<organism evidence="24 25">
    <name type="scientific">Trapa natans</name>
    <name type="common">Water chestnut</name>
    <dbReference type="NCBI Taxonomy" id="22666"/>
    <lineage>
        <taxon>Eukaryota</taxon>
        <taxon>Viridiplantae</taxon>
        <taxon>Streptophyta</taxon>
        <taxon>Embryophyta</taxon>
        <taxon>Tracheophyta</taxon>
        <taxon>Spermatophyta</taxon>
        <taxon>Magnoliopsida</taxon>
        <taxon>eudicotyledons</taxon>
        <taxon>Gunneridae</taxon>
        <taxon>Pentapetalae</taxon>
        <taxon>rosids</taxon>
        <taxon>malvids</taxon>
        <taxon>Myrtales</taxon>
        <taxon>Lythraceae</taxon>
        <taxon>Trapa</taxon>
    </lineage>
</organism>
<comment type="subcellular location">
    <subcellularLocation>
        <location evidence="1">Membrane</location>
        <topology evidence="1">Single-pass type I membrane protein</topology>
    </subcellularLocation>
</comment>
<dbReference type="GO" id="GO:0030247">
    <property type="term" value="F:polysaccharide binding"/>
    <property type="evidence" value="ECO:0007669"/>
    <property type="project" value="InterPro"/>
</dbReference>
<dbReference type="GO" id="GO:0005886">
    <property type="term" value="C:plasma membrane"/>
    <property type="evidence" value="ECO:0007669"/>
    <property type="project" value="TreeGrafter"/>
</dbReference>
<evidence type="ECO:0000256" key="1">
    <source>
        <dbReference type="ARBA" id="ARBA00004479"/>
    </source>
</evidence>
<comment type="catalytic activity">
    <reaction evidence="16">
        <text>L-seryl-[protein] + ATP = O-phospho-L-seryl-[protein] + ADP + H(+)</text>
        <dbReference type="Rhea" id="RHEA:17989"/>
        <dbReference type="Rhea" id="RHEA-COMP:9863"/>
        <dbReference type="Rhea" id="RHEA-COMP:11604"/>
        <dbReference type="ChEBI" id="CHEBI:15378"/>
        <dbReference type="ChEBI" id="CHEBI:29999"/>
        <dbReference type="ChEBI" id="CHEBI:30616"/>
        <dbReference type="ChEBI" id="CHEBI:83421"/>
        <dbReference type="ChEBI" id="CHEBI:456216"/>
    </reaction>
</comment>
<evidence type="ECO:0000313" key="24">
    <source>
        <dbReference type="EMBL" id="KAK4799415.1"/>
    </source>
</evidence>
<dbReference type="PROSITE" id="PS00107">
    <property type="entry name" value="PROTEIN_KINASE_ATP"/>
    <property type="match status" value="1"/>
</dbReference>
<evidence type="ECO:0000256" key="18">
    <source>
        <dbReference type="ARBA" id="ARBA00058961"/>
    </source>
</evidence>
<comment type="function">
    <text evidence="18">Serine/threonine-protein kinase that may function as a signaling receptor of extracellular matrix component. Binding to pectin may have significance in the control of cell expansion, morphogenesis and development.</text>
</comment>
<dbReference type="SMART" id="SM00179">
    <property type="entry name" value="EGF_CA"/>
    <property type="match status" value="1"/>
</dbReference>
<dbReference type="InterPro" id="IPR017441">
    <property type="entry name" value="Protein_kinase_ATP_BS"/>
</dbReference>
<evidence type="ECO:0000256" key="19">
    <source>
        <dbReference type="PROSITE-ProRule" id="PRU00076"/>
    </source>
</evidence>
<protein>
    <submittedName>
        <fullName evidence="24">Uncharacterized protein</fullName>
    </submittedName>
</protein>
<keyword evidence="3 19" id="KW-0245">EGF-like domain</keyword>
<evidence type="ECO:0000256" key="20">
    <source>
        <dbReference type="PROSITE-ProRule" id="PRU10141"/>
    </source>
</evidence>
<evidence type="ECO:0000256" key="6">
    <source>
        <dbReference type="ARBA" id="ARBA00022692"/>
    </source>
</evidence>
<comment type="caution">
    <text evidence="24">The sequence shown here is derived from an EMBL/GenBank/DDBJ whole genome shotgun (WGS) entry which is preliminary data.</text>
</comment>
<dbReference type="InterPro" id="IPR025287">
    <property type="entry name" value="WAK_GUB"/>
</dbReference>
<keyword evidence="13 21" id="KW-0472">Membrane</keyword>
<dbReference type="SUPFAM" id="SSF56112">
    <property type="entry name" value="Protein kinase-like (PK-like)"/>
    <property type="match status" value="1"/>
</dbReference>
<feature type="binding site" evidence="20">
    <location>
        <position position="494"/>
    </location>
    <ligand>
        <name>ATP</name>
        <dbReference type="ChEBI" id="CHEBI:30616"/>
    </ligand>
</feature>
<feature type="transmembrane region" description="Helical" evidence="21">
    <location>
        <begin position="392"/>
        <end position="413"/>
    </location>
</feature>
<dbReference type="PROSITE" id="PS50011">
    <property type="entry name" value="PROTEIN_KINASE_DOM"/>
    <property type="match status" value="1"/>
</dbReference>
<evidence type="ECO:0000256" key="5">
    <source>
        <dbReference type="ARBA" id="ARBA00022679"/>
    </source>
</evidence>
<dbReference type="GO" id="GO:0005509">
    <property type="term" value="F:calcium ion binding"/>
    <property type="evidence" value="ECO:0007669"/>
    <property type="project" value="InterPro"/>
</dbReference>
<comment type="catalytic activity">
    <reaction evidence="17">
        <text>L-threonyl-[protein] + ATP = O-phospho-L-threonyl-[protein] + ADP + H(+)</text>
        <dbReference type="Rhea" id="RHEA:46608"/>
        <dbReference type="Rhea" id="RHEA-COMP:11060"/>
        <dbReference type="Rhea" id="RHEA-COMP:11605"/>
        <dbReference type="ChEBI" id="CHEBI:15378"/>
        <dbReference type="ChEBI" id="CHEBI:30013"/>
        <dbReference type="ChEBI" id="CHEBI:30616"/>
        <dbReference type="ChEBI" id="CHEBI:61977"/>
        <dbReference type="ChEBI" id="CHEBI:456216"/>
    </reaction>
</comment>
<keyword evidence="10" id="KW-0418">Kinase</keyword>
<keyword evidence="2" id="KW-0723">Serine/threonine-protein kinase</keyword>
<evidence type="ECO:0000256" key="14">
    <source>
        <dbReference type="ARBA" id="ARBA00023157"/>
    </source>
</evidence>
<evidence type="ECO:0000256" key="21">
    <source>
        <dbReference type="SAM" id="Phobius"/>
    </source>
</evidence>
<keyword evidence="5" id="KW-0808">Transferase</keyword>
<comment type="caution">
    <text evidence="19">Lacks conserved residue(s) required for the propagation of feature annotation.</text>
</comment>
<evidence type="ECO:0000256" key="17">
    <source>
        <dbReference type="ARBA" id="ARBA00047951"/>
    </source>
</evidence>
<name>A0AAN7REL1_TRANT</name>
<dbReference type="GO" id="GO:0004674">
    <property type="term" value="F:protein serine/threonine kinase activity"/>
    <property type="evidence" value="ECO:0007669"/>
    <property type="project" value="UniProtKB-KW"/>
</dbReference>
<evidence type="ECO:0000256" key="9">
    <source>
        <dbReference type="ARBA" id="ARBA00022741"/>
    </source>
</evidence>
<keyword evidence="25" id="KW-1185">Reference proteome</keyword>
<keyword evidence="7" id="KW-0732">Signal</keyword>
<dbReference type="InterPro" id="IPR011009">
    <property type="entry name" value="Kinase-like_dom_sf"/>
</dbReference>
<dbReference type="FunFam" id="2.10.25.10:FF:000038">
    <property type="entry name" value="Fibrillin 2"/>
    <property type="match status" value="1"/>
</dbReference>
<evidence type="ECO:0000256" key="3">
    <source>
        <dbReference type="ARBA" id="ARBA00022536"/>
    </source>
</evidence>
<feature type="domain" description="Protein kinase" evidence="22">
    <location>
        <begin position="465"/>
        <end position="748"/>
    </location>
</feature>
<keyword evidence="14" id="KW-1015">Disulfide bond</keyword>
<evidence type="ECO:0000256" key="11">
    <source>
        <dbReference type="ARBA" id="ARBA00022840"/>
    </source>
</evidence>
<dbReference type="AlphaFoldDB" id="A0AAN7REL1"/>
<evidence type="ECO:0000256" key="7">
    <source>
        <dbReference type="ARBA" id="ARBA00022729"/>
    </source>
</evidence>
<dbReference type="PANTHER" id="PTHR27005">
    <property type="entry name" value="WALL-ASSOCIATED RECEPTOR KINASE-LIKE 21"/>
    <property type="match status" value="1"/>
</dbReference>
<evidence type="ECO:0000259" key="22">
    <source>
        <dbReference type="PROSITE" id="PS50011"/>
    </source>
</evidence>
<dbReference type="InterPro" id="IPR008271">
    <property type="entry name" value="Ser/Thr_kinase_AS"/>
</dbReference>
<evidence type="ECO:0000256" key="15">
    <source>
        <dbReference type="ARBA" id="ARBA00023180"/>
    </source>
</evidence>
<evidence type="ECO:0000256" key="10">
    <source>
        <dbReference type="ARBA" id="ARBA00022777"/>
    </source>
</evidence>
<keyword evidence="8" id="KW-0677">Repeat</keyword>
<dbReference type="FunFam" id="3.30.200.20:FF:000043">
    <property type="entry name" value="Wall-associated receptor kinase 2"/>
    <property type="match status" value="1"/>
</dbReference>
<dbReference type="InterPro" id="IPR001881">
    <property type="entry name" value="EGF-like_Ca-bd_dom"/>
</dbReference>
<dbReference type="CDD" id="cd14066">
    <property type="entry name" value="STKc_IRAK"/>
    <property type="match status" value="1"/>
</dbReference>
<dbReference type="GO" id="GO:0007166">
    <property type="term" value="P:cell surface receptor signaling pathway"/>
    <property type="evidence" value="ECO:0007669"/>
    <property type="project" value="InterPro"/>
</dbReference>
<evidence type="ECO:0000313" key="25">
    <source>
        <dbReference type="Proteomes" id="UP001346149"/>
    </source>
</evidence>
<keyword evidence="11 20" id="KW-0067">ATP-binding</keyword>
<dbReference type="Pfam" id="PF07714">
    <property type="entry name" value="PK_Tyr_Ser-Thr"/>
    <property type="match status" value="1"/>
</dbReference>
<dbReference type="EMBL" id="JAXQNO010000004">
    <property type="protein sequence ID" value="KAK4799415.1"/>
    <property type="molecule type" value="Genomic_DNA"/>
</dbReference>
<dbReference type="CDD" id="cd00054">
    <property type="entry name" value="EGF_CA"/>
    <property type="match status" value="1"/>
</dbReference>
<dbReference type="InterPro" id="IPR045274">
    <property type="entry name" value="WAK-like"/>
</dbReference>
<dbReference type="InterPro" id="IPR001245">
    <property type="entry name" value="Ser-Thr/Tyr_kinase_cat_dom"/>
</dbReference>
<dbReference type="Pfam" id="PF13947">
    <property type="entry name" value="GUB_WAK_bind"/>
    <property type="match status" value="1"/>
</dbReference>
<gene>
    <name evidence="24" type="ORF">SAY86_024780</name>
</gene>
<dbReference type="Gene3D" id="3.30.200.20">
    <property type="entry name" value="Phosphorylase Kinase, domain 1"/>
    <property type="match status" value="1"/>
</dbReference>
<keyword evidence="4" id="KW-0597">Phosphoprotein</keyword>
<dbReference type="InterPro" id="IPR018097">
    <property type="entry name" value="EGF_Ca-bd_CS"/>
</dbReference>
<dbReference type="PROSITE" id="PS50026">
    <property type="entry name" value="EGF_3"/>
    <property type="match status" value="1"/>
</dbReference>
<dbReference type="GO" id="GO:0005524">
    <property type="term" value="F:ATP binding"/>
    <property type="evidence" value="ECO:0007669"/>
    <property type="project" value="UniProtKB-UniRule"/>
</dbReference>
<evidence type="ECO:0000256" key="8">
    <source>
        <dbReference type="ARBA" id="ARBA00022737"/>
    </source>
</evidence>
<keyword evidence="6 21" id="KW-0812">Transmembrane</keyword>
<dbReference type="SMART" id="SM00220">
    <property type="entry name" value="S_TKc"/>
    <property type="match status" value="1"/>
</dbReference>
<dbReference type="PROSITE" id="PS01187">
    <property type="entry name" value="EGF_CA"/>
    <property type="match status" value="1"/>
</dbReference>
<accession>A0AAN7REL1</accession>
<proteinExistence type="predicted"/>
<reference evidence="24 25" key="1">
    <citation type="journal article" date="2023" name="Hortic Res">
        <title>Pangenome of water caltrop reveals structural variations and asymmetric subgenome divergence after allopolyploidization.</title>
        <authorList>
            <person name="Zhang X."/>
            <person name="Chen Y."/>
            <person name="Wang L."/>
            <person name="Yuan Y."/>
            <person name="Fang M."/>
            <person name="Shi L."/>
            <person name="Lu R."/>
            <person name="Comes H.P."/>
            <person name="Ma Y."/>
            <person name="Chen Y."/>
            <person name="Huang G."/>
            <person name="Zhou Y."/>
            <person name="Zheng Z."/>
            <person name="Qiu Y."/>
        </authorList>
    </citation>
    <scope>NUCLEOTIDE SEQUENCE [LARGE SCALE GENOMIC DNA]</scope>
    <source>
        <strain evidence="24">F231</strain>
    </source>
</reference>
<dbReference type="InterPro" id="IPR000742">
    <property type="entry name" value="EGF"/>
</dbReference>
<evidence type="ECO:0000256" key="16">
    <source>
        <dbReference type="ARBA" id="ARBA00047558"/>
    </source>
</evidence>
<dbReference type="InterPro" id="IPR000152">
    <property type="entry name" value="EGF-type_Asp/Asn_hydroxyl_site"/>
</dbReference>
<keyword evidence="15" id="KW-0325">Glycoprotein</keyword>
<dbReference type="PANTHER" id="PTHR27005:SF468">
    <property type="entry name" value="OS01G0310500 PROTEIN"/>
    <property type="match status" value="1"/>
</dbReference>
<keyword evidence="9 20" id="KW-0547">Nucleotide-binding</keyword>
<dbReference type="PROSITE" id="PS00010">
    <property type="entry name" value="ASX_HYDROXYL"/>
    <property type="match status" value="1"/>
</dbReference>
<dbReference type="PROSITE" id="PS00108">
    <property type="entry name" value="PROTEIN_KINASE_ST"/>
    <property type="match status" value="1"/>
</dbReference>
<dbReference type="Gene3D" id="2.10.25.10">
    <property type="entry name" value="Laminin"/>
    <property type="match status" value="1"/>
</dbReference>
<feature type="domain" description="EGF-like" evidence="23">
    <location>
        <begin position="31"/>
        <end position="65"/>
    </location>
</feature>
<evidence type="ECO:0000256" key="12">
    <source>
        <dbReference type="ARBA" id="ARBA00022989"/>
    </source>
</evidence>
<dbReference type="Proteomes" id="UP001346149">
    <property type="component" value="Unassembled WGS sequence"/>
</dbReference>
<dbReference type="InterPro" id="IPR049883">
    <property type="entry name" value="NOTCH1_EGF-like"/>
</dbReference>
<keyword evidence="12 21" id="KW-1133">Transmembrane helix</keyword>
<evidence type="ECO:0000259" key="23">
    <source>
        <dbReference type="PROSITE" id="PS50026"/>
    </source>
</evidence>
<dbReference type="InterPro" id="IPR000719">
    <property type="entry name" value="Prot_kinase_dom"/>
</dbReference>
<dbReference type="Pfam" id="PF07645">
    <property type="entry name" value="EGF_CA"/>
    <property type="match status" value="1"/>
</dbReference>
<evidence type="ECO:0000256" key="4">
    <source>
        <dbReference type="ARBA" id="ARBA00022553"/>
    </source>
</evidence>